<keyword evidence="5" id="KW-0479">Metal-binding</keyword>
<dbReference type="OrthoDB" id="2789670at2759"/>
<reference evidence="9" key="1">
    <citation type="journal article" date="2019" name="Environ. Microbiol.">
        <title>Fungal ecological strategies reflected in gene transcription - a case study of two litter decomposers.</title>
        <authorList>
            <person name="Barbi F."/>
            <person name="Kohler A."/>
            <person name="Barry K."/>
            <person name="Baskaran P."/>
            <person name="Daum C."/>
            <person name="Fauchery L."/>
            <person name="Ihrmark K."/>
            <person name="Kuo A."/>
            <person name="LaButti K."/>
            <person name="Lipzen A."/>
            <person name="Morin E."/>
            <person name="Grigoriev I.V."/>
            <person name="Henrissat B."/>
            <person name="Lindahl B."/>
            <person name="Martin F."/>
        </authorList>
    </citation>
    <scope>NUCLEOTIDE SEQUENCE</scope>
    <source>
        <strain evidence="9">JB14</strain>
    </source>
</reference>
<proteinExistence type="inferred from homology"/>
<evidence type="ECO:0000256" key="7">
    <source>
        <dbReference type="ARBA" id="ARBA00023004"/>
    </source>
</evidence>
<sequence>MDHIFTSLGIAAAALALIYRVFLRRNRPSTSSYPPGPTVTSMPIHSPWIQYRNWATEYGELFYIQNRNILIVNNSRAAIDLLEKRARIYSDREMSAMVKLCGGELVLSIMEYSEKWRRNRKLFQQNFRQAASKRFYPAQYDKVHEFLRSLREHPIAHKAVEAIHILGEGRLAEIQAIKANGHRVAILAATDTTMSSVSSFLLAMTLHPDVQTKGQEEIDRVVGKDRLPTFDDRQSLPYVEAIYREVMRLHPPLPLGKHFQPAELWISKSDKSGIFVKLVDSGSSQRFAKGCVVVAQYLMNSSPSVLMDNETGPFTGYKRHPRIWIWAKSAKDKNGNEIEISGEYTDAVFSAIPSRIGPPLHLAPQMQRN</sequence>
<dbReference type="EMBL" id="ML769415">
    <property type="protein sequence ID" value="KAE9404644.1"/>
    <property type="molecule type" value="Genomic_DNA"/>
</dbReference>
<dbReference type="GO" id="GO:0005506">
    <property type="term" value="F:iron ion binding"/>
    <property type="evidence" value="ECO:0007669"/>
    <property type="project" value="InterPro"/>
</dbReference>
<dbReference type="InterPro" id="IPR001128">
    <property type="entry name" value="Cyt_P450"/>
</dbReference>
<evidence type="ECO:0000256" key="5">
    <source>
        <dbReference type="ARBA" id="ARBA00022723"/>
    </source>
</evidence>
<dbReference type="AlphaFoldDB" id="A0A6A4I747"/>
<keyword evidence="8" id="KW-0503">Monooxygenase</keyword>
<keyword evidence="6" id="KW-0560">Oxidoreductase</keyword>
<comment type="similarity">
    <text evidence="3">Belongs to the cytochrome P450 family.</text>
</comment>
<dbReference type="Gene3D" id="1.10.630.10">
    <property type="entry name" value="Cytochrome P450"/>
    <property type="match status" value="2"/>
</dbReference>
<keyword evidence="7" id="KW-0408">Iron</keyword>
<dbReference type="GO" id="GO:0004497">
    <property type="term" value="F:monooxygenase activity"/>
    <property type="evidence" value="ECO:0007669"/>
    <property type="project" value="UniProtKB-KW"/>
</dbReference>
<evidence type="ECO:0000313" key="9">
    <source>
        <dbReference type="EMBL" id="KAE9404644.1"/>
    </source>
</evidence>
<dbReference type="PRINTS" id="PR00463">
    <property type="entry name" value="EP450I"/>
</dbReference>
<dbReference type="SUPFAM" id="SSF48264">
    <property type="entry name" value="Cytochrome P450"/>
    <property type="match status" value="1"/>
</dbReference>
<comment type="pathway">
    <text evidence="2">Secondary metabolite biosynthesis.</text>
</comment>
<dbReference type="InterPro" id="IPR036396">
    <property type="entry name" value="Cyt_P450_sf"/>
</dbReference>
<gene>
    <name evidence="9" type="ORF">BT96DRAFT_935553</name>
</gene>
<evidence type="ECO:0000313" key="10">
    <source>
        <dbReference type="Proteomes" id="UP000799118"/>
    </source>
</evidence>
<evidence type="ECO:0000256" key="3">
    <source>
        <dbReference type="ARBA" id="ARBA00010617"/>
    </source>
</evidence>
<dbReference type="GO" id="GO:0020037">
    <property type="term" value="F:heme binding"/>
    <property type="evidence" value="ECO:0007669"/>
    <property type="project" value="InterPro"/>
</dbReference>
<comment type="cofactor">
    <cofactor evidence="1">
        <name>heme</name>
        <dbReference type="ChEBI" id="CHEBI:30413"/>
    </cofactor>
</comment>
<dbReference type="PANTHER" id="PTHR46300">
    <property type="entry name" value="P450, PUTATIVE (EUROFUNG)-RELATED-RELATED"/>
    <property type="match status" value="1"/>
</dbReference>
<evidence type="ECO:0000256" key="8">
    <source>
        <dbReference type="ARBA" id="ARBA00023033"/>
    </source>
</evidence>
<dbReference type="PANTHER" id="PTHR46300:SF6">
    <property type="entry name" value="CYTOCHROME P450 2C30"/>
    <property type="match status" value="1"/>
</dbReference>
<evidence type="ECO:0000256" key="4">
    <source>
        <dbReference type="ARBA" id="ARBA00022617"/>
    </source>
</evidence>
<keyword evidence="10" id="KW-1185">Reference proteome</keyword>
<dbReference type="Proteomes" id="UP000799118">
    <property type="component" value="Unassembled WGS sequence"/>
</dbReference>
<accession>A0A6A4I747</accession>
<dbReference type="InterPro" id="IPR002401">
    <property type="entry name" value="Cyt_P450_E_grp-I"/>
</dbReference>
<evidence type="ECO:0000256" key="6">
    <source>
        <dbReference type="ARBA" id="ARBA00023002"/>
    </source>
</evidence>
<dbReference type="Pfam" id="PF00067">
    <property type="entry name" value="p450"/>
    <property type="match status" value="1"/>
</dbReference>
<keyword evidence="4" id="KW-0349">Heme</keyword>
<dbReference type="InterPro" id="IPR050364">
    <property type="entry name" value="Cytochrome_P450_fung"/>
</dbReference>
<evidence type="ECO:0000256" key="2">
    <source>
        <dbReference type="ARBA" id="ARBA00005179"/>
    </source>
</evidence>
<organism evidence="9 10">
    <name type="scientific">Gymnopus androsaceus JB14</name>
    <dbReference type="NCBI Taxonomy" id="1447944"/>
    <lineage>
        <taxon>Eukaryota</taxon>
        <taxon>Fungi</taxon>
        <taxon>Dikarya</taxon>
        <taxon>Basidiomycota</taxon>
        <taxon>Agaricomycotina</taxon>
        <taxon>Agaricomycetes</taxon>
        <taxon>Agaricomycetidae</taxon>
        <taxon>Agaricales</taxon>
        <taxon>Marasmiineae</taxon>
        <taxon>Omphalotaceae</taxon>
        <taxon>Gymnopus</taxon>
    </lineage>
</organism>
<dbReference type="GO" id="GO:0016705">
    <property type="term" value="F:oxidoreductase activity, acting on paired donors, with incorporation or reduction of molecular oxygen"/>
    <property type="evidence" value="ECO:0007669"/>
    <property type="project" value="InterPro"/>
</dbReference>
<protein>
    <submittedName>
        <fullName evidence="9">Cytochrome P450</fullName>
    </submittedName>
</protein>
<evidence type="ECO:0000256" key="1">
    <source>
        <dbReference type="ARBA" id="ARBA00001971"/>
    </source>
</evidence>
<name>A0A6A4I747_9AGAR</name>